<organism evidence="2 3">
    <name type="scientific">Micromonospora phaseoli</name>
    <dbReference type="NCBI Taxonomy" id="1144548"/>
    <lineage>
        <taxon>Bacteria</taxon>
        <taxon>Bacillati</taxon>
        <taxon>Actinomycetota</taxon>
        <taxon>Actinomycetes</taxon>
        <taxon>Micromonosporales</taxon>
        <taxon>Micromonosporaceae</taxon>
        <taxon>Micromonospora</taxon>
    </lineage>
</organism>
<reference evidence="3" key="1">
    <citation type="submission" date="2016-10" db="EMBL/GenBank/DDBJ databases">
        <authorList>
            <person name="Varghese N."/>
            <person name="Submissions S."/>
        </authorList>
    </citation>
    <scope>NUCLEOTIDE SEQUENCE [LARGE SCALE GENOMIC DNA]</scope>
    <source>
        <strain evidence="3">CGMCC 4.7038</strain>
    </source>
</reference>
<feature type="domain" description="DNA primase/polymerase bifunctional N-terminal" evidence="1">
    <location>
        <begin position="8"/>
        <end position="212"/>
    </location>
</feature>
<dbReference type="SUPFAM" id="SSF56747">
    <property type="entry name" value="Prim-pol domain"/>
    <property type="match status" value="1"/>
</dbReference>
<dbReference type="CDD" id="cd04859">
    <property type="entry name" value="Prim_Pol"/>
    <property type="match status" value="1"/>
</dbReference>
<dbReference type="RefSeq" id="WP_092383479.1">
    <property type="nucleotide sequence ID" value="NZ_BOPI01000075.1"/>
</dbReference>
<dbReference type="EMBL" id="FNYV01000019">
    <property type="protein sequence ID" value="SEK05780.1"/>
    <property type="molecule type" value="Genomic_DNA"/>
</dbReference>
<dbReference type="Pfam" id="PF09250">
    <property type="entry name" value="Prim-Pol"/>
    <property type="match status" value="1"/>
</dbReference>
<dbReference type="Proteomes" id="UP000198707">
    <property type="component" value="Unassembled WGS sequence"/>
</dbReference>
<dbReference type="SMART" id="SM00943">
    <property type="entry name" value="Prim-Pol"/>
    <property type="match status" value="1"/>
</dbReference>
<dbReference type="STRING" id="1144548.SAMN05443287_11933"/>
<dbReference type="OrthoDB" id="3218228at2"/>
<name>A0A1H7E2L4_9ACTN</name>
<accession>A0A1H7E2L4</accession>
<dbReference type="InterPro" id="IPR015330">
    <property type="entry name" value="DNA_primase/pol_bifunc_N"/>
</dbReference>
<evidence type="ECO:0000313" key="3">
    <source>
        <dbReference type="Proteomes" id="UP000198707"/>
    </source>
</evidence>
<evidence type="ECO:0000259" key="1">
    <source>
        <dbReference type="SMART" id="SM00943"/>
    </source>
</evidence>
<dbReference type="AlphaFoldDB" id="A0A1H7E2L4"/>
<keyword evidence="3" id="KW-1185">Reference proteome</keyword>
<gene>
    <name evidence="2" type="ORF">SAMN05443287_11933</name>
</gene>
<protein>
    <submittedName>
        <fullName evidence="2">Bifunctional DNA primase/polymerase, N-terminal</fullName>
    </submittedName>
</protein>
<proteinExistence type="predicted"/>
<evidence type="ECO:0000313" key="2">
    <source>
        <dbReference type="EMBL" id="SEK05780.1"/>
    </source>
</evidence>
<sequence length="322" mass="33997">MSDLLTAALSHAARGWHVFPLRPDDKRPAFPDHPTDQCTGRDPRCRTGHVGWEARATTDPDRIRRAWSARPYGIGLACGPSRLVVVDLDTPKDDTDVPAGEWAGACDGWDVFATLARRHGTPIDPYDGFGPDTPPRTGVEHTYTVTTGRGGTHLYYQHPDDGPALRNTAGTLGPMVDTRAHGGYVVAAGSTVAGRPYRINLDTDPAPLPTWLAAQLAPAPLPPQRPVVVSLPTDRSGAYVRAAINREADRVTTAPAGERNRALYIAAVALGQLTAGGSLTETDASTALEQAAASAGLGSVETARTIRSGLAAGSKRPRRVAA</sequence>